<comment type="caution">
    <text evidence="6">The sequence shown here is derived from an EMBL/GenBank/DDBJ whole genome shotgun (WGS) entry which is preliminary data.</text>
</comment>
<keyword evidence="8" id="KW-1185">Reference proteome</keyword>
<evidence type="ECO:0000313" key="8">
    <source>
        <dbReference type="Proteomes" id="UP000583101"/>
    </source>
</evidence>
<evidence type="ECO:0000313" key="6">
    <source>
        <dbReference type="EMBL" id="TEW66913.1"/>
    </source>
</evidence>
<dbReference type="OrthoDB" id="9816214at2"/>
<dbReference type="PANTHER" id="PTHR43280:SF32">
    <property type="entry name" value="TRANSCRIPTIONAL REGULATORY PROTEIN"/>
    <property type="match status" value="1"/>
</dbReference>
<dbReference type="InterPro" id="IPR018060">
    <property type="entry name" value="HTH_AraC"/>
</dbReference>
<dbReference type="RefSeq" id="WP_134336505.1">
    <property type="nucleotide sequence ID" value="NZ_BMCZ01000003.1"/>
</dbReference>
<dbReference type="EMBL" id="JACIEG010000005">
    <property type="protein sequence ID" value="MBB3970409.1"/>
    <property type="molecule type" value="Genomic_DNA"/>
</dbReference>
<sequence>MNKIIKLDSVTQFNTERGQETLHPLVTVLDQSKSKMIKMSRFFSGLYVVFLKEEKCADMLYGRGHYDYQQETIIFIAPGQLAGFDEEDTLIQPNGWALAFHPDFIHGTSLGKHIHNYHFFLYSIQEALHVSEREKSDLLDCFYKIQRELVRSIDRHSKKLVISNIELLLNYCERFYDRQFITREHVNRDILTRFESLVDNYFTSDKPAMIGLPTVAYCAEELHLSPKYFGDLVKKETGQSAQEYLQNKIIDAAKERMFDAGKSISEIAYGMGFKYPQHFARLFKQRVGKTPQEYRLMN</sequence>
<dbReference type="PANTHER" id="PTHR43280">
    <property type="entry name" value="ARAC-FAMILY TRANSCRIPTIONAL REGULATOR"/>
    <property type="match status" value="1"/>
</dbReference>
<keyword evidence="3" id="KW-0804">Transcription</keyword>
<evidence type="ECO:0000256" key="3">
    <source>
        <dbReference type="ARBA" id="ARBA00023163"/>
    </source>
</evidence>
<dbReference type="Pfam" id="PF12833">
    <property type="entry name" value="HTH_18"/>
    <property type="match status" value="1"/>
</dbReference>
<evidence type="ECO:0000313" key="7">
    <source>
        <dbReference type="Proteomes" id="UP000297248"/>
    </source>
</evidence>
<evidence type="ECO:0000259" key="4">
    <source>
        <dbReference type="PROSITE" id="PS01124"/>
    </source>
</evidence>
<dbReference type="Gene3D" id="1.10.10.60">
    <property type="entry name" value="Homeodomain-like"/>
    <property type="match status" value="2"/>
</dbReference>
<gene>
    <name evidence="6" type="ORF">E2R65_10915</name>
    <name evidence="5" type="ORF">GGR35_003025</name>
</gene>
<dbReference type="InterPro" id="IPR020449">
    <property type="entry name" value="Tscrpt_reg_AraC-type_HTH"/>
</dbReference>
<dbReference type="SUPFAM" id="SSF46689">
    <property type="entry name" value="Homeodomain-like"/>
    <property type="match status" value="1"/>
</dbReference>
<dbReference type="PRINTS" id="PR00032">
    <property type="entry name" value="HTHARAC"/>
</dbReference>
<reference evidence="6" key="2">
    <citation type="submission" date="2019-03" db="EMBL/GenBank/DDBJ databases">
        <authorList>
            <person name="Yan Y.-Q."/>
            <person name="Du Z.-J."/>
        </authorList>
    </citation>
    <scope>NUCLEOTIDE SEQUENCE</scope>
    <source>
        <strain evidence="6">PP-F2FG21</strain>
    </source>
</reference>
<reference evidence="6 7" key="1">
    <citation type="journal article" date="2016" name="Int. J. Syst. Evol. Microbiol.">
        <title>Proposal of Mucilaginibacter phyllosphaerae sp. nov. isolated from the phyllosphere of Galium album.</title>
        <authorList>
            <person name="Aydogan E.L."/>
            <person name="Busse H.J."/>
            <person name="Moser G."/>
            <person name="Muller C."/>
            <person name="Kampfer P."/>
            <person name="Glaeser S.P."/>
        </authorList>
    </citation>
    <scope>NUCLEOTIDE SEQUENCE [LARGE SCALE GENOMIC DNA]</scope>
    <source>
        <strain evidence="6 7">PP-F2FG21</strain>
    </source>
</reference>
<dbReference type="GO" id="GO:0003700">
    <property type="term" value="F:DNA-binding transcription factor activity"/>
    <property type="evidence" value="ECO:0007669"/>
    <property type="project" value="InterPro"/>
</dbReference>
<keyword evidence="1" id="KW-0805">Transcription regulation</keyword>
<feature type="domain" description="HTH araC/xylS-type" evidence="4">
    <location>
        <begin position="192"/>
        <end position="297"/>
    </location>
</feature>
<dbReference type="Proteomes" id="UP000297248">
    <property type="component" value="Unassembled WGS sequence"/>
</dbReference>
<dbReference type="EMBL" id="SNQG01000003">
    <property type="protein sequence ID" value="TEW66913.1"/>
    <property type="molecule type" value="Genomic_DNA"/>
</dbReference>
<evidence type="ECO:0000256" key="1">
    <source>
        <dbReference type="ARBA" id="ARBA00023015"/>
    </source>
</evidence>
<evidence type="ECO:0000313" key="5">
    <source>
        <dbReference type="EMBL" id="MBB3970409.1"/>
    </source>
</evidence>
<evidence type="ECO:0000256" key="2">
    <source>
        <dbReference type="ARBA" id="ARBA00023125"/>
    </source>
</evidence>
<dbReference type="SMART" id="SM00342">
    <property type="entry name" value="HTH_ARAC"/>
    <property type="match status" value="1"/>
</dbReference>
<dbReference type="Proteomes" id="UP000583101">
    <property type="component" value="Unassembled WGS sequence"/>
</dbReference>
<name>A0A4Y8AEE2_9SPHI</name>
<protein>
    <submittedName>
        <fullName evidence="6">AraC family transcriptional regulator</fullName>
    </submittedName>
    <submittedName>
        <fullName evidence="5">AraC-like DNA-binding protein</fullName>
    </submittedName>
</protein>
<dbReference type="GO" id="GO:0043565">
    <property type="term" value="F:sequence-specific DNA binding"/>
    <property type="evidence" value="ECO:0007669"/>
    <property type="project" value="InterPro"/>
</dbReference>
<dbReference type="PROSITE" id="PS01124">
    <property type="entry name" value="HTH_ARAC_FAMILY_2"/>
    <property type="match status" value="1"/>
</dbReference>
<organism evidence="6 7">
    <name type="scientific">Mucilaginibacter phyllosphaerae</name>
    <dbReference type="NCBI Taxonomy" id="1812349"/>
    <lineage>
        <taxon>Bacteria</taxon>
        <taxon>Pseudomonadati</taxon>
        <taxon>Bacteroidota</taxon>
        <taxon>Sphingobacteriia</taxon>
        <taxon>Sphingobacteriales</taxon>
        <taxon>Sphingobacteriaceae</taxon>
        <taxon>Mucilaginibacter</taxon>
    </lineage>
</organism>
<proteinExistence type="predicted"/>
<accession>A0A4Y8AEE2</accession>
<dbReference type="InterPro" id="IPR009057">
    <property type="entry name" value="Homeodomain-like_sf"/>
</dbReference>
<dbReference type="AlphaFoldDB" id="A0A4Y8AEE2"/>
<keyword evidence="2" id="KW-0238">DNA-binding</keyword>
<reference evidence="5 8" key="3">
    <citation type="submission" date="2020-08" db="EMBL/GenBank/DDBJ databases">
        <title>Genomic Encyclopedia of Type Strains, Phase IV (KMG-IV): sequencing the most valuable type-strain genomes for metagenomic binning, comparative biology and taxonomic classification.</title>
        <authorList>
            <person name="Goeker M."/>
        </authorList>
    </citation>
    <scope>NUCLEOTIDE SEQUENCE [LARGE SCALE GENOMIC DNA]</scope>
    <source>
        <strain evidence="5 8">DSM 100995</strain>
    </source>
</reference>